<evidence type="ECO:0008006" key="4">
    <source>
        <dbReference type="Google" id="ProtNLM"/>
    </source>
</evidence>
<dbReference type="Proteomes" id="UP001354971">
    <property type="component" value="Unassembled WGS sequence"/>
</dbReference>
<feature type="signal peptide" evidence="1">
    <location>
        <begin position="1"/>
        <end position="26"/>
    </location>
</feature>
<accession>A0ABU7LSJ3</accession>
<protein>
    <recommendedName>
        <fullName evidence="4">DUF2490 domain-containing protein</fullName>
    </recommendedName>
</protein>
<organism evidence="2 3">
    <name type="scientific">Hyphobacterium lacteum</name>
    <dbReference type="NCBI Taxonomy" id="3116575"/>
    <lineage>
        <taxon>Bacteria</taxon>
        <taxon>Pseudomonadati</taxon>
        <taxon>Pseudomonadota</taxon>
        <taxon>Alphaproteobacteria</taxon>
        <taxon>Maricaulales</taxon>
        <taxon>Maricaulaceae</taxon>
        <taxon>Hyphobacterium</taxon>
    </lineage>
</organism>
<keyword evidence="1" id="KW-0732">Signal</keyword>
<name>A0ABU7LSJ3_9PROT</name>
<dbReference type="RefSeq" id="WP_330199531.1">
    <property type="nucleotide sequence ID" value="NZ_JAZDRP010000006.1"/>
</dbReference>
<sequence length="244" mass="27403">MINTAIMPMRCLLLLLFLAMTAPAFAQGGNVFGPTVREGERGWEWRAMAELDDHSDISGSTRLHYQQAFNEAVRLRGLVQFAADPGESLSPQFARAELLWQYREETAGGYQAAFRFDARLSADGAHRLGVSWVHQRDFAGYWRVRAILTGDHEVGAGAADGVRISYRSRLSRRLHERLEAGIEAFGRVGNLADGLPGFDAQRHTIGPAVFGPINERWRWHVTSQFAISNAASDVPVRFRLYRRF</sequence>
<proteinExistence type="predicted"/>
<feature type="chain" id="PRO_5047535152" description="DUF2490 domain-containing protein" evidence="1">
    <location>
        <begin position="27"/>
        <end position="244"/>
    </location>
</feature>
<comment type="caution">
    <text evidence="2">The sequence shown here is derived from an EMBL/GenBank/DDBJ whole genome shotgun (WGS) entry which is preliminary data.</text>
</comment>
<keyword evidence="3" id="KW-1185">Reference proteome</keyword>
<reference evidence="2 3" key="1">
    <citation type="submission" date="2024-01" db="EMBL/GenBank/DDBJ databases">
        <title>Hyphobacterium bacterium isolated from marine sediment.</title>
        <authorList>
            <person name="Zhao S."/>
        </authorList>
    </citation>
    <scope>NUCLEOTIDE SEQUENCE [LARGE SCALE GENOMIC DNA]</scope>
    <source>
        <strain evidence="3">HN65</strain>
    </source>
</reference>
<evidence type="ECO:0000313" key="2">
    <source>
        <dbReference type="EMBL" id="MEE2526868.1"/>
    </source>
</evidence>
<evidence type="ECO:0000313" key="3">
    <source>
        <dbReference type="Proteomes" id="UP001354971"/>
    </source>
</evidence>
<gene>
    <name evidence="2" type="ORF">V0U79_10845</name>
</gene>
<dbReference type="EMBL" id="JAZDRP010000006">
    <property type="protein sequence ID" value="MEE2526868.1"/>
    <property type="molecule type" value="Genomic_DNA"/>
</dbReference>
<evidence type="ECO:0000256" key="1">
    <source>
        <dbReference type="SAM" id="SignalP"/>
    </source>
</evidence>